<accession>A0A3F3GXF2</accession>
<name>A0A3F3GXF2_9LACO</name>
<feature type="transmembrane region" description="Helical" evidence="1">
    <location>
        <begin position="64"/>
        <end position="88"/>
    </location>
</feature>
<keyword evidence="1" id="KW-0472">Membrane</keyword>
<dbReference type="AlphaFoldDB" id="A0A3F3GXF2"/>
<reference evidence="2 3" key="1">
    <citation type="journal article" date="2015" name="BMC Genomics">
        <title>Comparative genomics of Fructobacillus spp. and Leuconostoc spp. reveals niche-specific evolution of Fructobacillus spp.</title>
        <authorList>
            <person name="Endo A."/>
            <person name="Tanizawa Y."/>
            <person name="Tanaka N."/>
            <person name="Maeno S."/>
            <person name="Kumar H."/>
            <person name="Shiwa Y."/>
            <person name="Okada S."/>
            <person name="Yoshikawa H."/>
            <person name="Dicks L."/>
            <person name="Nakagawa J."/>
            <person name="Arita M."/>
        </authorList>
    </citation>
    <scope>NUCLEOTIDE SEQUENCE [LARGE SCALE GENOMIC DNA]</scope>
    <source>
        <strain evidence="2 3">DSM 15468</strain>
    </source>
</reference>
<keyword evidence="1" id="KW-1133">Transmembrane helix</keyword>
<protein>
    <submittedName>
        <fullName evidence="2">Uncharacterized protein</fullName>
    </submittedName>
</protein>
<feature type="transmembrane region" description="Helical" evidence="1">
    <location>
        <begin position="130"/>
        <end position="150"/>
    </location>
</feature>
<keyword evidence="3" id="KW-1185">Reference proteome</keyword>
<gene>
    <name evidence="2" type="ORF">FPFC_060570</name>
</gene>
<evidence type="ECO:0000313" key="3">
    <source>
        <dbReference type="Proteomes" id="UP000061227"/>
    </source>
</evidence>
<sequence length="192" mass="21963">MLRFNSSILEVVDMVVAIFTQTVAQHLLFLAIPADIVGNLRFVWLAIIIWAFFLRSMGYKVGSWWSIATATALFLGMLVWSAVVFLNWRQGWVFNQTMPELSLTLWVFLLFQVQNILIQRLRVANWVKKTIAGFYIITWVIVAGNKIVGIDLSFTTAWASTLLGYVFFRFAAALYLRNAKSWLVIFAVDGKI</sequence>
<feature type="transmembrane region" description="Helical" evidence="1">
    <location>
        <begin position="12"/>
        <end position="32"/>
    </location>
</feature>
<dbReference type="STRING" id="220714.SAMN05660469_1100"/>
<feature type="transmembrane region" description="Helical" evidence="1">
    <location>
        <begin position="156"/>
        <end position="176"/>
    </location>
</feature>
<dbReference type="Proteomes" id="UP000061227">
    <property type="component" value="Unassembled WGS sequence"/>
</dbReference>
<feature type="transmembrane region" description="Helical" evidence="1">
    <location>
        <begin position="38"/>
        <end position="57"/>
    </location>
</feature>
<feature type="transmembrane region" description="Helical" evidence="1">
    <location>
        <begin position="100"/>
        <end position="118"/>
    </location>
</feature>
<evidence type="ECO:0000256" key="1">
    <source>
        <dbReference type="SAM" id="Phobius"/>
    </source>
</evidence>
<organism evidence="2 3">
    <name type="scientific">Fructobacillus pseudoficulneus</name>
    <dbReference type="NCBI Taxonomy" id="220714"/>
    <lineage>
        <taxon>Bacteria</taxon>
        <taxon>Bacillati</taxon>
        <taxon>Bacillota</taxon>
        <taxon>Bacilli</taxon>
        <taxon>Lactobacillales</taxon>
        <taxon>Lactobacillaceae</taxon>
        <taxon>Fructobacillus</taxon>
    </lineage>
</organism>
<keyword evidence="1" id="KW-0812">Transmembrane</keyword>
<evidence type="ECO:0000313" key="2">
    <source>
        <dbReference type="EMBL" id="GAP03336.1"/>
    </source>
</evidence>
<proteinExistence type="predicted"/>
<dbReference type="EMBL" id="DF968068">
    <property type="protein sequence ID" value="GAP03336.1"/>
    <property type="molecule type" value="Genomic_DNA"/>
</dbReference>